<dbReference type="RefSeq" id="XP_033525727.1">
    <property type="nucleotide sequence ID" value="XM_033670235.1"/>
</dbReference>
<evidence type="ECO:0000256" key="1">
    <source>
        <dbReference type="SAM" id="MobiDB-lite"/>
    </source>
</evidence>
<evidence type="ECO:0000313" key="2">
    <source>
        <dbReference type="EMBL" id="KAF2131340.1"/>
    </source>
</evidence>
<feature type="region of interest" description="Disordered" evidence="1">
    <location>
        <begin position="130"/>
        <end position="223"/>
    </location>
</feature>
<gene>
    <name evidence="2" type="ORF">P153DRAFT_383451</name>
</gene>
<organism evidence="2 3">
    <name type="scientific">Dothidotthia symphoricarpi CBS 119687</name>
    <dbReference type="NCBI Taxonomy" id="1392245"/>
    <lineage>
        <taxon>Eukaryota</taxon>
        <taxon>Fungi</taxon>
        <taxon>Dikarya</taxon>
        <taxon>Ascomycota</taxon>
        <taxon>Pezizomycotina</taxon>
        <taxon>Dothideomycetes</taxon>
        <taxon>Pleosporomycetidae</taxon>
        <taxon>Pleosporales</taxon>
        <taxon>Dothidotthiaceae</taxon>
        <taxon>Dothidotthia</taxon>
    </lineage>
</organism>
<dbReference type="EMBL" id="ML977502">
    <property type="protein sequence ID" value="KAF2131340.1"/>
    <property type="molecule type" value="Genomic_DNA"/>
</dbReference>
<sequence>MPGLLGSRWASKSPKVFDQRTTDIKYPSVPAFGFSLPVITPVKTLPPALAGKPVSLSEFFSVDSVPPWSQTTSESGDAVMPTPRLVDADVIDAAQVSPSLRVESSEAKDQVVSFPKIDDVFAEDVDSPADVILSTSDNPSPSPPIPNPEALDSTHARPTQKNESSPQEHIPSKPRTRSDIAAANTRARMREIETHNPRLRLPTSAKEVVGRGLSRSYGGYSRH</sequence>
<feature type="compositionally biased region" description="Low complexity" evidence="1">
    <location>
        <begin position="210"/>
        <end position="223"/>
    </location>
</feature>
<dbReference type="AlphaFoldDB" id="A0A6A6AHR0"/>
<protein>
    <submittedName>
        <fullName evidence="2">Uncharacterized protein</fullName>
    </submittedName>
</protein>
<proteinExistence type="predicted"/>
<accession>A0A6A6AHR0</accession>
<dbReference type="GeneID" id="54410667"/>
<reference evidence="2" key="1">
    <citation type="journal article" date="2020" name="Stud. Mycol.">
        <title>101 Dothideomycetes genomes: a test case for predicting lifestyles and emergence of pathogens.</title>
        <authorList>
            <person name="Haridas S."/>
            <person name="Albert R."/>
            <person name="Binder M."/>
            <person name="Bloem J."/>
            <person name="Labutti K."/>
            <person name="Salamov A."/>
            <person name="Andreopoulos B."/>
            <person name="Baker S."/>
            <person name="Barry K."/>
            <person name="Bills G."/>
            <person name="Bluhm B."/>
            <person name="Cannon C."/>
            <person name="Castanera R."/>
            <person name="Culley D."/>
            <person name="Daum C."/>
            <person name="Ezra D."/>
            <person name="Gonzalez J."/>
            <person name="Henrissat B."/>
            <person name="Kuo A."/>
            <person name="Liang C."/>
            <person name="Lipzen A."/>
            <person name="Lutzoni F."/>
            <person name="Magnuson J."/>
            <person name="Mondo S."/>
            <person name="Nolan M."/>
            <person name="Ohm R."/>
            <person name="Pangilinan J."/>
            <person name="Park H.-J."/>
            <person name="Ramirez L."/>
            <person name="Alfaro M."/>
            <person name="Sun H."/>
            <person name="Tritt A."/>
            <person name="Yoshinaga Y."/>
            <person name="Zwiers L.-H."/>
            <person name="Turgeon B."/>
            <person name="Goodwin S."/>
            <person name="Spatafora J."/>
            <person name="Crous P."/>
            <person name="Grigoriev I."/>
        </authorList>
    </citation>
    <scope>NUCLEOTIDE SEQUENCE</scope>
    <source>
        <strain evidence="2">CBS 119687</strain>
    </source>
</reference>
<feature type="compositionally biased region" description="Polar residues" evidence="1">
    <location>
        <begin position="156"/>
        <end position="167"/>
    </location>
</feature>
<dbReference type="Proteomes" id="UP000799771">
    <property type="component" value="Unassembled WGS sequence"/>
</dbReference>
<keyword evidence="3" id="KW-1185">Reference proteome</keyword>
<evidence type="ECO:0000313" key="3">
    <source>
        <dbReference type="Proteomes" id="UP000799771"/>
    </source>
</evidence>
<name>A0A6A6AHR0_9PLEO</name>